<proteinExistence type="predicted"/>
<name>A0A4P6YW61_9LACO</name>
<evidence type="ECO:0008006" key="4">
    <source>
        <dbReference type="Google" id="ProtNLM"/>
    </source>
</evidence>
<protein>
    <recommendedName>
        <fullName evidence="4">DUF1453 family protein</fullName>
    </recommendedName>
</protein>
<gene>
    <name evidence="2" type="ORF">EQG49_11635</name>
</gene>
<dbReference type="KEGG" id="wei:EQG49_11635"/>
<dbReference type="EMBL" id="CP037940">
    <property type="protein sequence ID" value="QBO37058.1"/>
    <property type="molecule type" value="Genomic_DNA"/>
</dbReference>
<reference evidence="3" key="1">
    <citation type="submission" date="2019-03" db="EMBL/GenBank/DDBJ databases">
        <title>Weissella sp. 26KH-42 Genome sequencing.</title>
        <authorList>
            <person name="Heo J."/>
            <person name="Kim S.-J."/>
            <person name="Kim J.-S."/>
            <person name="Hong S.-B."/>
            <person name="Kwon S.-W."/>
        </authorList>
    </citation>
    <scope>NUCLEOTIDE SEQUENCE [LARGE SCALE GENOMIC DNA]</scope>
    <source>
        <strain evidence="3">26KH-42</strain>
    </source>
</reference>
<organism evidence="2 3">
    <name type="scientific">Periweissella cryptocerci</name>
    <dbReference type="NCBI Taxonomy" id="2506420"/>
    <lineage>
        <taxon>Bacteria</taxon>
        <taxon>Bacillati</taxon>
        <taxon>Bacillota</taxon>
        <taxon>Bacilli</taxon>
        <taxon>Lactobacillales</taxon>
        <taxon>Lactobacillaceae</taxon>
        <taxon>Periweissella</taxon>
    </lineage>
</organism>
<feature type="transmembrane region" description="Helical" evidence="1">
    <location>
        <begin position="29"/>
        <end position="47"/>
    </location>
</feature>
<keyword evidence="1" id="KW-0812">Transmembrane</keyword>
<keyword evidence="1" id="KW-1133">Transmembrane helix</keyword>
<dbReference type="AlphaFoldDB" id="A0A4P6YW61"/>
<accession>A0A4P6YW61</accession>
<evidence type="ECO:0000313" key="3">
    <source>
        <dbReference type="Proteomes" id="UP000292886"/>
    </source>
</evidence>
<keyword evidence="1" id="KW-0472">Membrane</keyword>
<dbReference type="RefSeq" id="WP_133364135.1">
    <property type="nucleotide sequence ID" value="NZ_CP037940.1"/>
</dbReference>
<dbReference type="OrthoDB" id="4773689at2"/>
<evidence type="ECO:0000256" key="1">
    <source>
        <dbReference type="SAM" id="Phobius"/>
    </source>
</evidence>
<sequence>MMMNVLIGVVVMGFVLARQLRVREVENKWVAQFIMGGIGFVGFLEFLQHQSMQQPMASLTLVLVVLGSLVLAVATAFVRVPSYEVTVVDGKVFRKGTVKSVILWLLTIVLHVGYDQLVTLLHVPGMAAVGTSTLLIYLAVSFGMQKFLILKRVKGESWGATVIDA</sequence>
<feature type="transmembrane region" description="Helical" evidence="1">
    <location>
        <begin position="98"/>
        <end position="114"/>
    </location>
</feature>
<evidence type="ECO:0000313" key="2">
    <source>
        <dbReference type="EMBL" id="QBO37058.1"/>
    </source>
</evidence>
<dbReference type="Proteomes" id="UP000292886">
    <property type="component" value="Chromosome"/>
</dbReference>
<keyword evidence="3" id="KW-1185">Reference proteome</keyword>
<feature type="transmembrane region" description="Helical" evidence="1">
    <location>
        <begin position="59"/>
        <end position="78"/>
    </location>
</feature>
<feature type="transmembrane region" description="Helical" evidence="1">
    <location>
        <begin position="126"/>
        <end position="144"/>
    </location>
</feature>